<protein>
    <recommendedName>
        <fullName evidence="3">AB hydrolase-1 domain-containing protein</fullName>
    </recommendedName>
</protein>
<evidence type="ECO:0000313" key="1">
    <source>
        <dbReference type="EMBL" id="MFI0793052.1"/>
    </source>
</evidence>
<keyword evidence="2" id="KW-1185">Reference proteome</keyword>
<comment type="caution">
    <text evidence="1">The sequence shown here is derived from an EMBL/GenBank/DDBJ whole genome shotgun (WGS) entry which is preliminary data.</text>
</comment>
<name>A0ABW7SH99_9ACTN</name>
<evidence type="ECO:0000313" key="2">
    <source>
        <dbReference type="Proteomes" id="UP001611075"/>
    </source>
</evidence>
<dbReference type="EMBL" id="JBIRPU010000005">
    <property type="protein sequence ID" value="MFI0793052.1"/>
    <property type="molecule type" value="Genomic_DNA"/>
</dbReference>
<dbReference type="Proteomes" id="UP001611075">
    <property type="component" value="Unassembled WGS sequence"/>
</dbReference>
<reference evidence="1 2" key="1">
    <citation type="submission" date="2024-10" db="EMBL/GenBank/DDBJ databases">
        <title>The Natural Products Discovery Center: Release of the First 8490 Sequenced Strains for Exploring Actinobacteria Biosynthetic Diversity.</title>
        <authorList>
            <person name="Kalkreuter E."/>
            <person name="Kautsar S.A."/>
            <person name="Yang D."/>
            <person name="Bader C.D."/>
            <person name="Teijaro C.N."/>
            <person name="Fluegel L."/>
            <person name="Davis C.M."/>
            <person name="Simpson J.R."/>
            <person name="Lauterbach L."/>
            <person name="Steele A.D."/>
            <person name="Gui C."/>
            <person name="Meng S."/>
            <person name="Li G."/>
            <person name="Viehrig K."/>
            <person name="Ye F."/>
            <person name="Su P."/>
            <person name="Kiefer A.F."/>
            <person name="Nichols A."/>
            <person name="Cepeda A.J."/>
            <person name="Yan W."/>
            <person name="Fan B."/>
            <person name="Jiang Y."/>
            <person name="Adhikari A."/>
            <person name="Zheng C.-J."/>
            <person name="Schuster L."/>
            <person name="Cowan T.M."/>
            <person name="Smanski M.J."/>
            <person name="Chevrette M.G."/>
            <person name="De Carvalho L.P.S."/>
            <person name="Shen B."/>
        </authorList>
    </citation>
    <scope>NUCLEOTIDE SEQUENCE [LARGE SCALE GENOMIC DNA]</scope>
    <source>
        <strain evidence="1 2">NPDC021253</strain>
    </source>
</reference>
<gene>
    <name evidence="1" type="ORF">ACH4OY_10175</name>
</gene>
<dbReference type="RefSeq" id="WP_396678156.1">
    <property type="nucleotide sequence ID" value="NZ_JBIRPU010000005.1"/>
</dbReference>
<organism evidence="1 2">
    <name type="scientific">Micromonospora rubida</name>
    <dbReference type="NCBI Taxonomy" id="2697657"/>
    <lineage>
        <taxon>Bacteria</taxon>
        <taxon>Bacillati</taxon>
        <taxon>Actinomycetota</taxon>
        <taxon>Actinomycetes</taxon>
        <taxon>Micromonosporales</taxon>
        <taxon>Micromonosporaceae</taxon>
        <taxon>Micromonospora</taxon>
    </lineage>
</organism>
<dbReference type="Gene3D" id="3.40.50.1820">
    <property type="entry name" value="alpha/beta hydrolase"/>
    <property type="match status" value="1"/>
</dbReference>
<dbReference type="InterPro" id="IPR029058">
    <property type="entry name" value="AB_hydrolase_fold"/>
</dbReference>
<proteinExistence type="predicted"/>
<accession>A0ABW7SH99</accession>
<evidence type="ECO:0008006" key="3">
    <source>
        <dbReference type="Google" id="ProtNLM"/>
    </source>
</evidence>
<dbReference type="SUPFAM" id="SSF53474">
    <property type="entry name" value="alpha/beta-Hydrolases"/>
    <property type="match status" value="1"/>
</dbReference>
<sequence length="72" mass="7944">MTRRRCTRCARTTGLGWSGLGPGGRRRRPGRRAAVWRDRADDVRVTAIDSGHHMPEEAPEQLATTLAAFLTG</sequence>